<protein>
    <recommendedName>
        <fullName evidence="6">Replicative DNA helicase</fullName>
    </recommendedName>
</protein>
<organism evidence="3 4">
    <name type="scientific">Halolactibacillus halophilus</name>
    <dbReference type="NCBI Taxonomy" id="306540"/>
    <lineage>
        <taxon>Bacteria</taxon>
        <taxon>Bacillati</taxon>
        <taxon>Bacillota</taxon>
        <taxon>Bacilli</taxon>
        <taxon>Bacillales</taxon>
        <taxon>Bacillaceae</taxon>
        <taxon>Halolactibacillus</taxon>
    </lineage>
</organism>
<keyword evidence="1" id="KW-0175">Coiled coil</keyword>
<proteinExistence type="predicted"/>
<evidence type="ECO:0000313" key="4">
    <source>
        <dbReference type="Proteomes" id="UP000242243"/>
    </source>
</evidence>
<dbReference type="OrthoDB" id="1685048at2"/>
<evidence type="ECO:0000256" key="1">
    <source>
        <dbReference type="SAM" id="Coils"/>
    </source>
</evidence>
<gene>
    <name evidence="2" type="ORF">HHA03_14080</name>
    <name evidence="3" type="ORF">SAMN05421839_12328</name>
</gene>
<feature type="coiled-coil region" evidence="1">
    <location>
        <begin position="188"/>
        <end position="239"/>
    </location>
</feature>
<evidence type="ECO:0000313" key="2">
    <source>
        <dbReference type="EMBL" id="GEM01876.1"/>
    </source>
</evidence>
<keyword evidence="5" id="KW-1185">Reference proteome</keyword>
<accession>A0A1I5QPQ8</accession>
<sequence length="501" mass="59261">MGFINLTDVTSGYKERLRRLALFDPLYDLDRKRERDQDNQPIDMKGLGLLTLLFFFEQKLLRHYKTSREDVADFLKEMTNTTYRIDDRQLSRLVQVIIETFRPQTGVKRQYTAFDWETKTDTALTYSILKSDHFDREQQRQYYTLDEDGLELIFATKEFYSEFQLSINQLMLRKQLEKGEYKGALRQINEMRIDVESLDTRLDQLKHEISRSIISEETFERYKQLLDDIYLRLEREEEEFQTLRQFVLETKNRLYAKDLHIKEHESYGLIIKIASELESVHYTHTGLLNQTWELKNTTLVKAQESIYYTGVDVFNFDTDINAKIFSEPLPLEAMTGVFAPFLQVETNSRFSPLTFMAEQAIIEQKDAPTDVDTYKIVDFKDDPYLQKTSAYYEALMQDLLEAMTTRQVTTLSDYIDDQNKRNVNLYQSKAFYHFFLILHQRSPVANSDLEDDRQTVLTSAIYLLKNQTLSLTERPEIIRKTTRYSIQDFTFELTEGTADAL</sequence>
<dbReference type="AlphaFoldDB" id="A0A1I5QPQ8"/>
<reference evidence="2 5" key="2">
    <citation type="submission" date="2019-07" db="EMBL/GenBank/DDBJ databases">
        <title>Whole genome shotgun sequence of Halolactibacillus halophilus NBRC 100868.</title>
        <authorList>
            <person name="Hosoyama A."/>
            <person name="Uohara A."/>
            <person name="Ohji S."/>
            <person name="Ichikawa N."/>
        </authorList>
    </citation>
    <scope>NUCLEOTIDE SEQUENCE [LARGE SCALE GENOMIC DNA]</scope>
    <source>
        <strain evidence="2 5">NBRC 100868</strain>
    </source>
</reference>
<dbReference type="RefSeq" id="WP_089832491.1">
    <property type="nucleotide sequence ID" value="NZ_BJWI01000018.1"/>
</dbReference>
<dbReference type="STRING" id="306540.SAMN05421839_12328"/>
<dbReference type="EMBL" id="BJWI01000018">
    <property type="protein sequence ID" value="GEM01876.1"/>
    <property type="molecule type" value="Genomic_DNA"/>
</dbReference>
<dbReference type="Proteomes" id="UP000242243">
    <property type="component" value="Unassembled WGS sequence"/>
</dbReference>
<reference evidence="3 4" key="1">
    <citation type="submission" date="2016-10" db="EMBL/GenBank/DDBJ databases">
        <authorList>
            <person name="de Groot N.N."/>
        </authorList>
    </citation>
    <scope>NUCLEOTIDE SEQUENCE [LARGE SCALE GENOMIC DNA]</scope>
    <source>
        <strain evidence="3 4">DSM 17073</strain>
    </source>
</reference>
<name>A0A1I5QPQ8_9BACI</name>
<evidence type="ECO:0008006" key="6">
    <source>
        <dbReference type="Google" id="ProtNLM"/>
    </source>
</evidence>
<evidence type="ECO:0000313" key="3">
    <source>
        <dbReference type="EMBL" id="SFP48080.1"/>
    </source>
</evidence>
<dbReference type="Proteomes" id="UP000321547">
    <property type="component" value="Unassembled WGS sequence"/>
</dbReference>
<dbReference type="EMBL" id="FOXC01000023">
    <property type="protein sequence ID" value="SFP48080.1"/>
    <property type="molecule type" value="Genomic_DNA"/>
</dbReference>
<evidence type="ECO:0000313" key="5">
    <source>
        <dbReference type="Proteomes" id="UP000321547"/>
    </source>
</evidence>